<dbReference type="AlphaFoldDB" id="A0A9N8EHU8"/>
<keyword evidence="1" id="KW-0472">Membrane</keyword>
<evidence type="ECO:0008006" key="4">
    <source>
        <dbReference type="Google" id="ProtNLM"/>
    </source>
</evidence>
<keyword evidence="1" id="KW-1133">Transmembrane helix</keyword>
<feature type="transmembrane region" description="Helical" evidence="1">
    <location>
        <begin position="266"/>
        <end position="294"/>
    </location>
</feature>
<name>A0A9N8EHU8_9STRA</name>
<gene>
    <name evidence="2" type="ORF">SEMRO_1124_G243800.1</name>
</gene>
<dbReference type="OrthoDB" id="408152at2759"/>
<dbReference type="Gene3D" id="3.40.50.300">
    <property type="entry name" value="P-loop containing nucleotide triphosphate hydrolases"/>
    <property type="match status" value="1"/>
</dbReference>
<dbReference type="InterPro" id="IPR027417">
    <property type="entry name" value="P-loop_NTPase"/>
</dbReference>
<dbReference type="SUPFAM" id="SSF52540">
    <property type="entry name" value="P-loop containing nucleoside triphosphate hydrolases"/>
    <property type="match status" value="1"/>
</dbReference>
<dbReference type="PANTHER" id="PTHR36978">
    <property type="entry name" value="P-LOOP CONTAINING NUCLEOTIDE TRIPHOSPHATE HYDROLASE"/>
    <property type="match status" value="1"/>
</dbReference>
<dbReference type="Proteomes" id="UP001153069">
    <property type="component" value="Unassembled WGS sequence"/>
</dbReference>
<dbReference type="Pfam" id="PF17784">
    <property type="entry name" value="Sulfotransfer_4"/>
    <property type="match status" value="1"/>
</dbReference>
<evidence type="ECO:0000256" key="1">
    <source>
        <dbReference type="SAM" id="Phobius"/>
    </source>
</evidence>
<proteinExistence type="predicted"/>
<protein>
    <recommendedName>
        <fullName evidence="4">P-loop containing nucleoside triphosphate hydrolase</fullName>
    </recommendedName>
</protein>
<keyword evidence="3" id="KW-1185">Reference proteome</keyword>
<evidence type="ECO:0000313" key="2">
    <source>
        <dbReference type="EMBL" id="CAB9520665.1"/>
    </source>
</evidence>
<dbReference type="PANTHER" id="PTHR36978:SF4">
    <property type="entry name" value="P-LOOP CONTAINING NUCLEOSIDE TRIPHOSPHATE HYDROLASE PROTEIN"/>
    <property type="match status" value="1"/>
</dbReference>
<comment type="caution">
    <text evidence="2">The sequence shown here is derived from an EMBL/GenBank/DDBJ whole genome shotgun (WGS) entry which is preliminary data.</text>
</comment>
<dbReference type="EMBL" id="CAICTM010001122">
    <property type="protein sequence ID" value="CAB9520665.1"/>
    <property type="molecule type" value="Genomic_DNA"/>
</dbReference>
<organism evidence="2 3">
    <name type="scientific">Seminavis robusta</name>
    <dbReference type="NCBI Taxonomy" id="568900"/>
    <lineage>
        <taxon>Eukaryota</taxon>
        <taxon>Sar</taxon>
        <taxon>Stramenopiles</taxon>
        <taxon>Ochrophyta</taxon>
        <taxon>Bacillariophyta</taxon>
        <taxon>Bacillariophyceae</taxon>
        <taxon>Bacillariophycidae</taxon>
        <taxon>Naviculales</taxon>
        <taxon>Naviculaceae</taxon>
        <taxon>Seminavis</taxon>
    </lineage>
</organism>
<sequence>MKGFADDFNAFWFAQNVARGGSQDEAKVEPQPLLLIGAGLARTGTASFQKAMTMLGLNCYHMLVAHGTRGHLDMWRRYLLDGDNDGDVVVTLEDIVQELAALGVNATVDAPTNFDYQKLMQLYPQAKVILTIRSEENATVAAEKWADSMTSSVLRVLPIASDIPWRWFPVARRLAEFDVALYKHAKLPQHKQDRHLLADYYREWNEQVVRNVPADNLLVFRATDGWDPLCDCLSSVSDIIRTNCDALIASDEPYPHVHDSAKLKSVIAVFVVISILFKAMLVVVPIVASARLLIRIRSKANDSKDKSE</sequence>
<accession>A0A9N8EHU8</accession>
<reference evidence="2" key="1">
    <citation type="submission" date="2020-06" db="EMBL/GenBank/DDBJ databases">
        <authorList>
            <consortium name="Plant Systems Biology data submission"/>
        </authorList>
    </citation>
    <scope>NUCLEOTIDE SEQUENCE</scope>
    <source>
        <strain evidence="2">D6</strain>
    </source>
</reference>
<keyword evidence="1" id="KW-0812">Transmembrane</keyword>
<evidence type="ECO:0000313" key="3">
    <source>
        <dbReference type="Proteomes" id="UP001153069"/>
    </source>
</evidence>
<dbReference type="InterPro" id="IPR040632">
    <property type="entry name" value="Sulfotransfer_4"/>
</dbReference>